<feature type="transmembrane region" description="Helical" evidence="6">
    <location>
        <begin position="60"/>
        <end position="80"/>
    </location>
</feature>
<keyword evidence="2" id="KW-1003">Cell membrane</keyword>
<evidence type="ECO:0000256" key="4">
    <source>
        <dbReference type="ARBA" id="ARBA00022989"/>
    </source>
</evidence>
<name>A0A4R7S6V4_9BACT</name>
<dbReference type="EMBL" id="SOCA01000002">
    <property type="protein sequence ID" value="TDU72937.1"/>
    <property type="molecule type" value="Genomic_DNA"/>
</dbReference>
<keyword evidence="8" id="KW-1185">Reference proteome</keyword>
<gene>
    <name evidence="7" type="ORF">EI77_01403</name>
</gene>
<dbReference type="Pfam" id="PF12679">
    <property type="entry name" value="ABC2_membrane_2"/>
    <property type="match status" value="1"/>
</dbReference>
<dbReference type="PANTHER" id="PTHR30294">
    <property type="entry name" value="MEMBRANE COMPONENT OF ABC TRANSPORTER YHHJ-RELATED"/>
    <property type="match status" value="1"/>
</dbReference>
<keyword evidence="5 6" id="KW-0472">Membrane</keyword>
<dbReference type="OrthoDB" id="9794512at2"/>
<feature type="transmembrane region" description="Helical" evidence="6">
    <location>
        <begin position="25"/>
        <end position="48"/>
    </location>
</feature>
<sequence length="252" mass="28219">MKSRDLENTLAIFKREFLSYFNSPVLYVIVVIFLLVSMSFTFIFGQLLMSDNASLAQPFFIWHPWIYMVLAPAVGMRLWSEEHRLGTFELLMTMPISPWQAIVGKFVAAALVWLIALALTFPVVVTVYWLGTPDSGPIITGYAASYLYALGCLAVTSAVSAYTRSQVVCFIVSVTVCAGLTLIGNPGIVETVVRTLPSSLEFIVRFISYLSFMDHFYEMTKGIFVFRDVLYFLSVIVVALVVTHMGLRSKRA</sequence>
<evidence type="ECO:0000313" key="8">
    <source>
        <dbReference type="Proteomes" id="UP000295662"/>
    </source>
</evidence>
<protein>
    <submittedName>
        <fullName evidence="7">ABC-2 type transport system permease protein</fullName>
    </submittedName>
</protein>
<dbReference type="PANTHER" id="PTHR30294:SF29">
    <property type="entry name" value="MULTIDRUG ABC TRANSPORTER PERMEASE YBHS-RELATED"/>
    <property type="match status" value="1"/>
</dbReference>
<dbReference type="AlphaFoldDB" id="A0A4R7S6V4"/>
<reference evidence="7 8" key="1">
    <citation type="submission" date="2019-03" db="EMBL/GenBank/DDBJ databases">
        <title>Genomic Encyclopedia of Archaeal and Bacterial Type Strains, Phase II (KMG-II): from individual species to whole genera.</title>
        <authorList>
            <person name="Goeker M."/>
        </authorList>
    </citation>
    <scope>NUCLEOTIDE SEQUENCE [LARGE SCALE GENOMIC DNA]</scope>
    <source>
        <strain evidence="7 8">ATCC 25309</strain>
    </source>
</reference>
<keyword evidence="3 6" id="KW-0812">Transmembrane</keyword>
<feature type="transmembrane region" description="Helical" evidence="6">
    <location>
        <begin position="101"/>
        <end position="130"/>
    </location>
</feature>
<comment type="subcellular location">
    <subcellularLocation>
        <location evidence="1">Cell membrane</location>
        <topology evidence="1">Multi-pass membrane protein</topology>
    </subcellularLocation>
</comment>
<evidence type="ECO:0000256" key="3">
    <source>
        <dbReference type="ARBA" id="ARBA00022692"/>
    </source>
</evidence>
<feature type="transmembrane region" description="Helical" evidence="6">
    <location>
        <begin position="229"/>
        <end position="247"/>
    </location>
</feature>
<keyword evidence="4 6" id="KW-1133">Transmembrane helix</keyword>
<evidence type="ECO:0000256" key="1">
    <source>
        <dbReference type="ARBA" id="ARBA00004651"/>
    </source>
</evidence>
<feature type="transmembrane region" description="Helical" evidence="6">
    <location>
        <begin position="136"/>
        <end position="155"/>
    </location>
</feature>
<accession>A0A4R7S6V4</accession>
<dbReference type="GO" id="GO:0140359">
    <property type="term" value="F:ABC-type transporter activity"/>
    <property type="evidence" value="ECO:0007669"/>
    <property type="project" value="InterPro"/>
</dbReference>
<evidence type="ECO:0000256" key="6">
    <source>
        <dbReference type="SAM" id="Phobius"/>
    </source>
</evidence>
<organism evidence="7 8">
    <name type="scientific">Prosthecobacter fusiformis</name>
    <dbReference type="NCBI Taxonomy" id="48464"/>
    <lineage>
        <taxon>Bacteria</taxon>
        <taxon>Pseudomonadati</taxon>
        <taxon>Verrucomicrobiota</taxon>
        <taxon>Verrucomicrobiia</taxon>
        <taxon>Verrucomicrobiales</taxon>
        <taxon>Verrucomicrobiaceae</taxon>
        <taxon>Prosthecobacter</taxon>
    </lineage>
</organism>
<dbReference type="InterPro" id="IPR051449">
    <property type="entry name" value="ABC-2_transporter_component"/>
</dbReference>
<dbReference type="Proteomes" id="UP000295662">
    <property type="component" value="Unassembled WGS sequence"/>
</dbReference>
<comment type="caution">
    <text evidence="7">The sequence shown here is derived from an EMBL/GenBank/DDBJ whole genome shotgun (WGS) entry which is preliminary data.</text>
</comment>
<evidence type="ECO:0000256" key="5">
    <source>
        <dbReference type="ARBA" id="ARBA00023136"/>
    </source>
</evidence>
<proteinExistence type="predicted"/>
<dbReference type="GO" id="GO:0005886">
    <property type="term" value="C:plasma membrane"/>
    <property type="evidence" value="ECO:0007669"/>
    <property type="project" value="UniProtKB-SubCell"/>
</dbReference>
<dbReference type="RefSeq" id="WP_133794049.1">
    <property type="nucleotide sequence ID" value="NZ_SOCA01000002.1"/>
</dbReference>
<evidence type="ECO:0000256" key="2">
    <source>
        <dbReference type="ARBA" id="ARBA00022475"/>
    </source>
</evidence>
<evidence type="ECO:0000313" key="7">
    <source>
        <dbReference type="EMBL" id="TDU72937.1"/>
    </source>
</evidence>
<feature type="transmembrane region" description="Helical" evidence="6">
    <location>
        <begin position="167"/>
        <end position="188"/>
    </location>
</feature>